<dbReference type="Proteomes" id="UP000092952">
    <property type="component" value="Chromosome"/>
</dbReference>
<dbReference type="RefSeq" id="WP_068805490.1">
    <property type="nucleotide sequence ID" value="NZ_CP014671.1"/>
</dbReference>
<comment type="similarity">
    <text evidence="1">Belongs to the bacterial ring-hydroxylating dioxygenase beta subunit family.</text>
</comment>
<keyword evidence="6" id="KW-1185">Reference proteome</keyword>
<evidence type="ECO:0000313" key="5">
    <source>
        <dbReference type="EMBL" id="ANX04710.1"/>
    </source>
</evidence>
<dbReference type="STRING" id="1810504.PG2T_11400"/>
<name>A0A1B1YV06_9GAMM</name>
<keyword evidence="3 5" id="KW-0223">Dioxygenase</keyword>
<dbReference type="AlphaFoldDB" id="A0A1B1YV06"/>
<evidence type="ECO:0000256" key="3">
    <source>
        <dbReference type="ARBA" id="ARBA00022964"/>
    </source>
</evidence>
<dbReference type="SUPFAM" id="SSF54427">
    <property type="entry name" value="NTF2-like"/>
    <property type="match status" value="1"/>
</dbReference>
<evidence type="ECO:0000256" key="2">
    <source>
        <dbReference type="ARBA" id="ARBA00022797"/>
    </source>
</evidence>
<reference evidence="6" key="1">
    <citation type="submission" date="2016-03" db="EMBL/GenBank/DDBJ databases">
        <title>Complete genome sequence of Solimmundus cernigliae, representing a novel lineage of polycyclic aromatic hydrocarbon degraders within the Gammaproteobacteria.</title>
        <authorList>
            <person name="Singleton D.R."/>
            <person name="Dickey A.N."/>
            <person name="Scholl E.H."/>
            <person name="Wright F.A."/>
            <person name="Aitken M.D."/>
        </authorList>
    </citation>
    <scope>NUCLEOTIDE SEQUENCE [LARGE SCALE GENOMIC DNA]</scope>
    <source>
        <strain evidence="6">TR3.2</strain>
    </source>
</reference>
<dbReference type="GO" id="GO:0051213">
    <property type="term" value="F:dioxygenase activity"/>
    <property type="evidence" value="ECO:0007669"/>
    <property type="project" value="UniProtKB-KW"/>
</dbReference>
<dbReference type="Pfam" id="PF00866">
    <property type="entry name" value="Ring_hydroxyl_B"/>
    <property type="match status" value="1"/>
</dbReference>
<keyword evidence="2" id="KW-0058">Aromatic hydrocarbons catabolism</keyword>
<gene>
    <name evidence="5" type="ORF">PG2T_11400</name>
</gene>
<dbReference type="KEGG" id="gbi:PG2T_11400"/>
<accession>A0A1B1YV06</accession>
<evidence type="ECO:0000313" key="6">
    <source>
        <dbReference type="Proteomes" id="UP000092952"/>
    </source>
</evidence>
<dbReference type="OrthoDB" id="2674149at2"/>
<sequence length="163" mass="18706">MLDLSALVPVDLHYQVSKLLSDYVECIDDDRLEEWPQLFVEDCLYQVIARENADRGLPTSAMYCDSRGMLRDRVVALRHANIYAKHYYRHVLSNVNVKGVQDGEVLVQSNYVVLQTLVEGDTKVFNAGKYLDRIVATPDGLRFKRKVVVFDTYRIPNLLVTPL</sequence>
<dbReference type="InterPro" id="IPR000391">
    <property type="entry name" value="Rng_hydr_dOase-bsu"/>
</dbReference>
<proteinExistence type="inferred from homology"/>
<evidence type="ECO:0000256" key="4">
    <source>
        <dbReference type="ARBA" id="ARBA00023002"/>
    </source>
</evidence>
<dbReference type="InterPro" id="IPR032710">
    <property type="entry name" value="NTF2-like_dom_sf"/>
</dbReference>
<dbReference type="EMBL" id="CP014671">
    <property type="protein sequence ID" value="ANX04710.1"/>
    <property type="molecule type" value="Genomic_DNA"/>
</dbReference>
<dbReference type="Gene3D" id="3.10.450.50">
    <property type="match status" value="1"/>
</dbReference>
<dbReference type="CDD" id="cd00667">
    <property type="entry name" value="ring_hydroxylating_dioxygenases_beta"/>
    <property type="match status" value="1"/>
</dbReference>
<keyword evidence="4" id="KW-0560">Oxidoreductase</keyword>
<organism evidence="5 6">
    <name type="scientific">Immundisolibacter cernigliae</name>
    <dbReference type="NCBI Taxonomy" id="1810504"/>
    <lineage>
        <taxon>Bacteria</taxon>
        <taxon>Pseudomonadati</taxon>
        <taxon>Pseudomonadota</taxon>
        <taxon>Gammaproteobacteria</taxon>
        <taxon>Immundisolibacterales</taxon>
        <taxon>Immundisolibacteraceae</taxon>
        <taxon>Immundisolibacter</taxon>
    </lineage>
</organism>
<protein>
    <submittedName>
        <fullName evidence="5">Anthranilate 1,2-dioxygenase</fullName>
    </submittedName>
</protein>
<evidence type="ECO:0000256" key="1">
    <source>
        <dbReference type="ARBA" id="ARBA00009570"/>
    </source>
</evidence>
<dbReference type="InParanoid" id="A0A1B1YV06"/>